<name>A0A6C0LJL3_9ZZZZ</name>
<organism evidence="1">
    <name type="scientific">viral metagenome</name>
    <dbReference type="NCBI Taxonomy" id="1070528"/>
    <lineage>
        <taxon>unclassified sequences</taxon>
        <taxon>metagenomes</taxon>
        <taxon>organismal metagenomes</taxon>
    </lineage>
</organism>
<proteinExistence type="predicted"/>
<accession>A0A6C0LJL3</accession>
<reference evidence="1" key="1">
    <citation type="journal article" date="2020" name="Nature">
        <title>Giant virus diversity and host interactions through global metagenomics.</title>
        <authorList>
            <person name="Schulz F."/>
            <person name="Roux S."/>
            <person name="Paez-Espino D."/>
            <person name="Jungbluth S."/>
            <person name="Walsh D.A."/>
            <person name="Denef V.J."/>
            <person name="McMahon K.D."/>
            <person name="Konstantinidis K.T."/>
            <person name="Eloe-Fadrosh E.A."/>
            <person name="Kyrpides N.C."/>
            <person name="Woyke T."/>
        </authorList>
    </citation>
    <scope>NUCLEOTIDE SEQUENCE</scope>
    <source>
        <strain evidence="1">GVMAG-M-3300027833-11</strain>
    </source>
</reference>
<evidence type="ECO:0000313" key="1">
    <source>
        <dbReference type="EMBL" id="QHU30078.1"/>
    </source>
</evidence>
<sequence>MESENHDLCVNMDCERYPPDWDFKKDTEDTYQEDQWKKCNKCDGYYNDDGLGDILFVQEEPNNQEAECDLCGKTEDIVQMKGTGQYLCGNACDDEDDEN</sequence>
<protein>
    <submittedName>
        <fullName evidence="1">Uncharacterized protein</fullName>
    </submittedName>
</protein>
<dbReference type="EMBL" id="MN740503">
    <property type="protein sequence ID" value="QHU30078.1"/>
    <property type="molecule type" value="Genomic_DNA"/>
</dbReference>
<dbReference type="AlphaFoldDB" id="A0A6C0LJL3"/>